<dbReference type="GO" id="GO:0004252">
    <property type="term" value="F:serine-type endopeptidase activity"/>
    <property type="evidence" value="ECO:0007669"/>
    <property type="project" value="TreeGrafter"/>
</dbReference>
<dbReference type="InterPro" id="IPR029058">
    <property type="entry name" value="AB_hydrolase_fold"/>
</dbReference>
<dbReference type="GO" id="GO:0006508">
    <property type="term" value="P:proteolysis"/>
    <property type="evidence" value="ECO:0007669"/>
    <property type="project" value="InterPro"/>
</dbReference>
<reference evidence="11 12" key="1">
    <citation type="journal article" date="2010" name="Cell">
        <title>The genome of Naegleria gruberi illuminates early eukaryotic versatility.</title>
        <authorList>
            <person name="Fritz-Laylin L.K."/>
            <person name="Prochnik S.E."/>
            <person name="Ginger M.L."/>
            <person name="Dacks J.B."/>
            <person name="Carpenter M.L."/>
            <person name="Field M.C."/>
            <person name="Kuo A."/>
            <person name="Paredez A."/>
            <person name="Chapman J."/>
            <person name="Pham J."/>
            <person name="Shu S."/>
            <person name="Neupane R."/>
            <person name="Cipriano M."/>
            <person name="Mancuso J."/>
            <person name="Tu H."/>
            <person name="Salamov A."/>
            <person name="Lindquist E."/>
            <person name="Shapiro H."/>
            <person name="Lucas S."/>
            <person name="Grigoriev I.V."/>
            <person name="Cande W.Z."/>
            <person name="Fulton C."/>
            <person name="Rokhsar D.S."/>
            <person name="Dawson S.C."/>
        </authorList>
    </citation>
    <scope>NUCLEOTIDE SEQUENCE [LARGE SCALE GENOMIC DNA]</scope>
    <source>
        <strain evidence="11 12">NEG-M</strain>
    </source>
</reference>
<dbReference type="InterPro" id="IPR045550">
    <property type="entry name" value="AARE_N"/>
</dbReference>
<feature type="domain" description="Acylamino-acid-releasing enzyme N-terminal" evidence="10">
    <location>
        <begin position="58"/>
        <end position="435"/>
    </location>
</feature>
<dbReference type="InterPro" id="IPR001375">
    <property type="entry name" value="Peptidase_S9_cat"/>
</dbReference>
<comment type="similarity">
    <text evidence="3">Belongs to the peptidase S9C family.</text>
</comment>
<evidence type="ECO:0000256" key="4">
    <source>
        <dbReference type="ARBA" id="ARBA00011881"/>
    </source>
</evidence>
<comment type="subunit">
    <text evidence="4">Homotetramer.</text>
</comment>
<dbReference type="SUPFAM" id="SSF82171">
    <property type="entry name" value="DPP6 N-terminal domain-like"/>
    <property type="match status" value="1"/>
</dbReference>
<dbReference type="GO" id="GO:0005737">
    <property type="term" value="C:cytoplasm"/>
    <property type="evidence" value="ECO:0007669"/>
    <property type="project" value="UniProtKB-SubCell"/>
</dbReference>
<dbReference type="Proteomes" id="UP000006671">
    <property type="component" value="Unassembled WGS sequence"/>
</dbReference>
<evidence type="ECO:0000256" key="1">
    <source>
        <dbReference type="ARBA" id="ARBA00000721"/>
    </source>
</evidence>
<name>D2W090_NAEGR</name>
<dbReference type="STRING" id="5762.D2W090"/>
<protein>
    <recommendedName>
        <fullName evidence="6">Acylamino-acid-releasing enzyme</fullName>
        <ecNumber evidence="5">3.4.19.1</ecNumber>
    </recommendedName>
</protein>
<accession>D2W090</accession>
<evidence type="ECO:0000313" key="12">
    <source>
        <dbReference type="Proteomes" id="UP000006671"/>
    </source>
</evidence>
<dbReference type="EC" id="3.4.19.1" evidence="5"/>
<dbReference type="RefSeq" id="XP_002670276.1">
    <property type="nucleotide sequence ID" value="XM_002670230.1"/>
</dbReference>
<dbReference type="GeneID" id="8857405"/>
<comment type="catalytic activity">
    <reaction evidence="1">
        <text>Cleavage of an N-acetyl or N-formyl amino acid from the N-terminus of a polypeptide.</text>
        <dbReference type="EC" id="3.4.19.1"/>
    </reaction>
</comment>
<keyword evidence="8" id="KW-0378">Hydrolase</keyword>
<dbReference type="PANTHER" id="PTHR42776">
    <property type="entry name" value="SERINE PEPTIDASE S9 FAMILY MEMBER"/>
    <property type="match status" value="1"/>
</dbReference>
<dbReference type="InParanoid" id="D2W090"/>
<evidence type="ECO:0000256" key="5">
    <source>
        <dbReference type="ARBA" id="ARBA00012917"/>
    </source>
</evidence>
<dbReference type="PANTHER" id="PTHR42776:SF4">
    <property type="entry name" value="ACYLAMINO-ACID-RELEASING ENZYME"/>
    <property type="match status" value="1"/>
</dbReference>
<keyword evidence="12" id="KW-1185">Reference proteome</keyword>
<dbReference type="Gene3D" id="2.120.10.30">
    <property type="entry name" value="TolB, C-terminal domain"/>
    <property type="match status" value="1"/>
</dbReference>
<evidence type="ECO:0000256" key="2">
    <source>
        <dbReference type="ARBA" id="ARBA00004496"/>
    </source>
</evidence>
<feature type="domain" description="Peptidase S9 prolyl oligopeptidase catalytic" evidence="9">
    <location>
        <begin position="529"/>
        <end position="744"/>
    </location>
</feature>
<dbReference type="Pfam" id="PF19283">
    <property type="entry name" value="APEH_N"/>
    <property type="match status" value="1"/>
</dbReference>
<dbReference type="Gene3D" id="3.40.50.1820">
    <property type="entry name" value="alpha/beta hydrolase"/>
    <property type="match status" value="1"/>
</dbReference>
<dbReference type="GO" id="GO:0008242">
    <property type="term" value="F:omega peptidase activity"/>
    <property type="evidence" value="ECO:0007669"/>
    <property type="project" value="UniProtKB-EC"/>
</dbReference>
<evidence type="ECO:0000313" key="11">
    <source>
        <dbReference type="EMBL" id="EFC37532.1"/>
    </source>
</evidence>
<keyword evidence="7" id="KW-0963">Cytoplasm</keyword>
<dbReference type="Pfam" id="PF00326">
    <property type="entry name" value="Peptidase_S9"/>
    <property type="match status" value="1"/>
</dbReference>
<evidence type="ECO:0000256" key="7">
    <source>
        <dbReference type="ARBA" id="ARBA00022490"/>
    </source>
</evidence>
<dbReference type="VEuPathDB" id="AmoebaDB:NAEGRDRAFT_74773"/>
<gene>
    <name evidence="11" type="ORF">NAEGRDRAFT_74773</name>
</gene>
<evidence type="ECO:0000259" key="9">
    <source>
        <dbReference type="Pfam" id="PF00326"/>
    </source>
</evidence>
<dbReference type="OMA" id="QEIATPF"/>
<comment type="subcellular location">
    <subcellularLocation>
        <location evidence="2">Cytoplasm</location>
    </subcellularLocation>
</comment>
<evidence type="ECO:0000256" key="6">
    <source>
        <dbReference type="ARBA" id="ARBA00018421"/>
    </source>
</evidence>
<dbReference type="KEGG" id="ngr:NAEGRDRAFT_74773"/>
<evidence type="ECO:0000256" key="3">
    <source>
        <dbReference type="ARBA" id="ARBA00010040"/>
    </source>
</evidence>
<dbReference type="eggNOG" id="KOG2100">
    <property type="taxonomic scope" value="Eukaryota"/>
</dbReference>
<evidence type="ECO:0000256" key="8">
    <source>
        <dbReference type="ARBA" id="ARBA00022801"/>
    </source>
</evidence>
<dbReference type="EMBL" id="GG738917">
    <property type="protein sequence ID" value="EFC37532.1"/>
    <property type="molecule type" value="Genomic_DNA"/>
</dbReference>
<dbReference type="OrthoDB" id="6021732at2759"/>
<proteinExistence type="inferred from homology"/>
<dbReference type="InterPro" id="IPR011042">
    <property type="entry name" value="6-blade_b-propeller_TolB-like"/>
</dbReference>
<dbReference type="AlphaFoldDB" id="D2W090"/>
<sequence length="746" mass="84012">MSLNVDSQTASRVSQLYEDLKTIPTLSGGLILPSSCIEINCTVSDHQNDKNISLSKQYQLVNDHQVVGSPYPSITPADIHLVSTSPSGKRRAVFKCIASDGKPNANTAALDYQIEIYSNQVLQLRILVKDIHGKVFTDETFGRVSWSSCENKLLYVAEMKQELVKPYWEKYSRTNDKLPENDNPYQYKYDYEAKEDWGEQILLKTPHIYELDILVKKVTHIDLIPATDSAGSPHYLPGSTNFVYTAFERPVRKLGIRFCVQRDAKLFYCDRISVKQIASEYRGPRRPVFSPCGTKLAFLAIENSVNYHNSTSKLVVVNWTTEGAKDSQVIVDIVDEVKCNDEIEAMNTFPGLYNIDLPLSCWSSDSRYIVMNSTWRSVQSIVVIDTQKTSNNVRRLFNSNTYESYVLLSHEPQSKKVLYYKTTPTMPYQIYVGKLDYDSLEVSNITLIEDALSLINTELNDSGIKEKLESISWKVLHIPIEKGSKVYMDCILYIPKGPKSFVNGSGSDKHSLLLIPHGGPHGSCSTIFAARFIYFALCGYAVLLLNYRGSVGFSQSFAGCLPGNIGDMDVKDCYNSYRYILDENVIPVDENSVSVYGGSHGGFLSGHLVGQYPSQFKAGILLNPVINLATIFSESDIPDWCYNESLGNDYYDEACVTKEMLTQMYDRSPIAHVSNVTAAVLLLVGEVDRRVPKEQPREFYHSLRLLGKCKEARMLVYPENDHPIAKPKDDFDSMVSSALFLYKHSN</sequence>
<dbReference type="SUPFAM" id="SSF53474">
    <property type="entry name" value="alpha/beta-Hydrolases"/>
    <property type="match status" value="1"/>
</dbReference>
<evidence type="ECO:0000259" key="10">
    <source>
        <dbReference type="Pfam" id="PF19283"/>
    </source>
</evidence>
<dbReference type="MEROPS" id="S09.004"/>
<organism evidence="12">
    <name type="scientific">Naegleria gruberi</name>
    <name type="common">Amoeba</name>
    <dbReference type="NCBI Taxonomy" id="5762"/>
    <lineage>
        <taxon>Eukaryota</taxon>
        <taxon>Discoba</taxon>
        <taxon>Heterolobosea</taxon>
        <taxon>Tetramitia</taxon>
        <taxon>Eutetramitia</taxon>
        <taxon>Vahlkampfiidae</taxon>
        <taxon>Naegleria</taxon>
    </lineage>
</organism>